<feature type="compositionally biased region" description="Polar residues" evidence="5">
    <location>
        <begin position="212"/>
        <end position="221"/>
    </location>
</feature>
<feature type="compositionally biased region" description="Acidic residues" evidence="5">
    <location>
        <begin position="577"/>
        <end position="598"/>
    </location>
</feature>
<feature type="domain" description="Bromo" evidence="6">
    <location>
        <begin position="323"/>
        <end position="394"/>
    </location>
</feature>
<dbReference type="Gene3D" id="1.10.10.60">
    <property type="entry name" value="Homeodomain-like"/>
    <property type="match status" value="1"/>
</dbReference>
<name>V4TZZ9_CITCL</name>
<evidence type="ECO:0000256" key="2">
    <source>
        <dbReference type="ARBA" id="ARBA00023117"/>
    </source>
</evidence>
<evidence type="ECO:0000256" key="4">
    <source>
        <dbReference type="PROSITE-ProRule" id="PRU00035"/>
    </source>
</evidence>
<protein>
    <submittedName>
        <fullName evidence="9">Uncharacterized protein</fullName>
    </submittedName>
</protein>
<dbReference type="PROSITE" id="PS50014">
    <property type="entry name" value="BROMODOMAIN_2"/>
    <property type="match status" value="1"/>
</dbReference>
<feature type="region of interest" description="Disordered" evidence="5">
    <location>
        <begin position="117"/>
        <end position="136"/>
    </location>
</feature>
<feature type="compositionally biased region" description="Basic and acidic residues" evidence="5">
    <location>
        <begin position="471"/>
        <end position="502"/>
    </location>
</feature>
<dbReference type="CDD" id="cd04369">
    <property type="entry name" value="Bromodomain"/>
    <property type="match status" value="1"/>
</dbReference>
<feature type="compositionally biased region" description="Basic and acidic residues" evidence="5">
    <location>
        <begin position="202"/>
        <end position="211"/>
    </location>
</feature>
<comment type="subcellular location">
    <subcellularLocation>
        <location evidence="1">Nucleus</location>
    </subcellularLocation>
</comment>
<gene>
    <name evidence="9" type="ORF">CICLE_v10014485mg</name>
</gene>
<dbReference type="SMART" id="SM00717">
    <property type="entry name" value="SANT"/>
    <property type="match status" value="1"/>
</dbReference>
<feature type="compositionally biased region" description="Basic and acidic residues" evidence="5">
    <location>
        <begin position="661"/>
        <end position="670"/>
    </location>
</feature>
<feature type="compositionally biased region" description="Basic and acidic residues" evidence="5">
    <location>
        <begin position="538"/>
        <end position="555"/>
    </location>
</feature>
<feature type="compositionally biased region" description="Basic residues" evidence="5">
    <location>
        <begin position="638"/>
        <end position="648"/>
    </location>
</feature>
<feature type="compositionally biased region" description="Polar residues" evidence="5">
    <location>
        <begin position="151"/>
        <end position="165"/>
    </location>
</feature>
<feature type="domain" description="Myb-like" evidence="7">
    <location>
        <begin position="8"/>
        <end position="66"/>
    </location>
</feature>
<feature type="domain" description="HTH myb-type" evidence="8">
    <location>
        <begin position="20"/>
        <end position="70"/>
    </location>
</feature>
<evidence type="ECO:0000259" key="8">
    <source>
        <dbReference type="PROSITE" id="PS51294"/>
    </source>
</evidence>
<dbReference type="Pfam" id="PF00439">
    <property type="entry name" value="Bromodomain"/>
    <property type="match status" value="1"/>
</dbReference>
<dbReference type="Pfam" id="PF00249">
    <property type="entry name" value="Myb_DNA-binding"/>
    <property type="match status" value="1"/>
</dbReference>
<dbReference type="OMA" id="SFTPQLC"/>
<dbReference type="PANTHER" id="PTHR37888:SF8">
    <property type="entry name" value="HISTONE-LYSINE N-METHYLTRANSFERASE, H3 LYSINE-79 SPECIFIC-LIKE"/>
    <property type="match status" value="1"/>
</dbReference>
<feature type="compositionally biased region" description="Low complexity" evidence="5">
    <location>
        <begin position="511"/>
        <end position="525"/>
    </location>
</feature>
<dbReference type="SMR" id="V4TZZ9"/>
<dbReference type="InterPro" id="IPR001005">
    <property type="entry name" value="SANT/Myb"/>
</dbReference>
<sequence>MARERHGTTSQQQQQWGTLEELLLACAVNRHGTRSWDSIAMEVQNRSSALSSLTPQSCRDKFNEIRRRFTVKNGAESTSLVPLVDQLRQIRVQELRAEVQRRDVSIVSLELKVKRLEEEREKSMKPEADLESDRKAMPEIEAAVDGDGDSNRSFNESNSTTQKAETTNKKQNDDAEGEEEKEQKMKPEPDVENDPVQNRTESGPDREDRDWSSNGKLNENGNGTGNVKEETDEDNDKTASEGKVESVKNKTSAVGGLSESNELWDESKREGKQSSDVQSSASLSRNKRRRSGEEPYDEEVSPATKKVLAVKSEPLVRFLGMIRSHRLGSHFERRLRSQESERYKKLVRQHIDLRTIQSRLDRGLYSNCFQKFFRDLLLLFNNFVIFFRKSSQEYAAAQELRTLVIKEMTDMLRKQQPIAVTKPKPKPKPEHHRQQPQPPPASLSKPNRGSTMVVCGKRSSIKAISKNAYGKKGDRKDREVEEKPKVNEKKVDSSFVGIEDKGIKKKRSQERSVSLRRNSRSSSRSGDVKHQFGGNELSSHDTLEAKTENKKENAVKKKKLGAASFLKRMKQNSPSEVMEDDDEEEDENDNDNDDDDSGDDSKDSKVEEEKKRRSVTRRDVNRVTRSSRGRGVREENRRAKRGVGRPPKRSASGAMSPPEKTSGKRGRDNGESEVGGGGRSRKRTRR</sequence>
<dbReference type="InterPro" id="IPR036427">
    <property type="entry name" value="Bromodomain-like_sf"/>
</dbReference>
<dbReference type="AlphaFoldDB" id="V4TZZ9"/>
<dbReference type="CDD" id="cd00167">
    <property type="entry name" value="SANT"/>
    <property type="match status" value="1"/>
</dbReference>
<feature type="compositionally biased region" description="Basic and acidic residues" evidence="5">
    <location>
        <begin position="236"/>
        <end position="248"/>
    </location>
</feature>
<dbReference type="InterPro" id="IPR017930">
    <property type="entry name" value="Myb_dom"/>
</dbReference>
<dbReference type="EMBL" id="KI536312">
    <property type="protein sequence ID" value="ESR59172.1"/>
    <property type="molecule type" value="Genomic_DNA"/>
</dbReference>
<feature type="region of interest" description="Disordered" evidence="5">
    <location>
        <begin position="419"/>
        <end position="686"/>
    </location>
</feature>
<dbReference type="Proteomes" id="UP000030687">
    <property type="component" value="Unassembled WGS sequence"/>
</dbReference>
<feature type="compositionally biased region" description="Low complexity" evidence="5">
    <location>
        <begin position="274"/>
        <end position="284"/>
    </location>
</feature>
<reference evidence="9 10" key="1">
    <citation type="submission" date="2013-10" db="EMBL/GenBank/DDBJ databases">
        <authorList>
            <consortium name="International Citrus Genome Consortium"/>
            <person name="Jenkins J."/>
            <person name="Schmutz J."/>
            <person name="Prochnik S."/>
            <person name="Rokhsar D."/>
            <person name="Gmitter F."/>
            <person name="Ollitrault P."/>
            <person name="Machado M."/>
            <person name="Talon M."/>
            <person name="Wincker P."/>
            <person name="Jaillon O."/>
            <person name="Morgante M."/>
        </authorList>
    </citation>
    <scope>NUCLEOTIDE SEQUENCE</scope>
    <source>
        <strain evidence="10">cv. Clemenules</strain>
    </source>
</reference>
<keyword evidence="2 4" id="KW-0103">Bromodomain</keyword>
<evidence type="ECO:0000256" key="1">
    <source>
        <dbReference type="ARBA" id="ARBA00004123"/>
    </source>
</evidence>
<keyword evidence="10" id="KW-1185">Reference proteome</keyword>
<accession>V4TZZ9</accession>
<dbReference type="PANTHER" id="PTHR37888">
    <property type="entry name" value="DNA-BINDING BROMODOMAIN-CONTAINING PROTEIN"/>
    <property type="match status" value="1"/>
</dbReference>
<dbReference type="InterPro" id="IPR009057">
    <property type="entry name" value="Homeodomain-like_sf"/>
</dbReference>
<dbReference type="PROSITE" id="PS51294">
    <property type="entry name" value="HTH_MYB"/>
    <property type="match status" value="1"/>
</dbReference>
<feature type="region of interest" description="Disordered" evidence="5">
    <location>
        <begin position="142"/>
        <end position="303"/>
    </location>
</feature>
<dbReference type="InParanoid" id="V4TZZ9"/>
<dbReference type="Gramene" id="ESR59172">
    <property type="protein sequence ID" value="ESR59172"/>
    <property type="gene ID" value="CICLE_v10014485mg"/>
</dbReference>
<dbReference type="GO" id="GO:0005634">
    <property type="term" value="C:nucleus"/>
    <property type="evidence" value="ECO:0007669"/>
    <property type="project" value="UniProtKB-SubCell"/>
</dbReference>
<dbReference type="SUPFAM" id="SSF46689">
    <property type="entry name" value="Homeodomain-like"/>
    <property type="match status" value="1"/>
</dbReference>
<keyword evidence="3" id="KW-0539">Nucleus</keyword>
<dbReference type="SUPFAM" id="SSF47370">
    <property type="entry name" value="Bromodomain"/>
    <property type="match status" value="1"/>
</dbReference>
<organism evidence="9 10">
    <name type="scientific">Citrus clementina</name>
    <name type="common">Clementine</name>
    <name type="synonym">Citrus deliciosa x Citrus sinensis</name>
    <dbReference type="NCBI Taxonomy" id="85681"/>
    <lineage>
        <taxon>Eukaryota</taxon>
        <taxon>Viridiplantae</taxon>
        <taxon>Streptophyta</taxon>
        <taxon>Embryophyta</taxon>
        <taxon>Tracheophyta</taxon>
        <taxon>Spermatophyta</taxon>
        <taxon>Magnoliopsida</taxon>
        <taxon>eudicotyledons</taxon>
        <taxon>Gunneridae</taxon>
        <taxon>Pentapetalae</taxon>
        <taxon>rosids</taxon>
        <taxon>malvids</taxon>
        <taxon>Sapindales</taxon>
        <taxon>Rutaceae</taxon>
        <taxon>Aurantioideae</taxon>
        <taxon>Citrus</taxon>
    </lineage>
</organism>
<evidence type="ECO:0000313" key="10">
    <source>
        <dbReference type="Proteomes" id="UP000030687"/>
    </source>
</evidence>
<dbReference type="OrthoDB" id="1742084at2759"/>
<dbReference type="SMART" id="SM00297">
    <property type="entry name" value="BROMO"/>
    <property type="match status" value="1"/>
</dbReference>
<evidence type="ECO:0000256" key="3">
    <source>
        <dbReference type="ARBA" id="ARBA00023242"/>
    </source>
</evidence>
<dbReference type="PROSITE" id="PS50090">
    <property type="entry name" value="MYB_LIKE"/>
    <property type="match status" value="1"/>
</dbReference>
<evidence type="ECO:0000256" key="5">
    <source>
        <dbReference type="SAM" id="MobiDB-lite"/>
    </source>
</evidence>
<feature type="compositionally biased region" description="Basic and acidic residues" evidence="5">
    <location>
        <begin position="599"/>
        <end position="622"/>
    </location>
</feature>
<evidence type="ECO:0000259" key="6">
    <source>
        <dbReference type="PROSITE" id="PS50014"/>
    </source>
</evidence>
<dbReference type="InterPro" id="IPR001487">
    <property type="entry name" value="Bromodomain"/>
</dbReference>
<dbReference type="Gene3D" id="1.20.920.10">
    <property type="entry name" value="Bromodomain-like"/>
    <property type="match status" value="1"/>
</dbReference>
<proteinExistence type="predicted"/>
<evidence type="ECO:0000259" key="7">
    <source>
        <dbReference type="PROSITE" id="PS50090"/>
    </source>
</evidence>
<dbReference type="eggNOG" id="ENOG502QR9N">
    <property type="taxonomic scope" value="Eukaryota"/>
</dbReference>
<evidence type="ECO:0000313" key="9">
    <source>
        <dbReference type="EMBL" id="ESR59172.1"/>
    </source>
</evidence>